<dbReference type="KEGG" id="smo:SELMODRAFT_426949"/>
<name>D8SY07_SELML</name>
<organism evidence="2">
    <name type="scientific">Selaginella moellendorffii</name>
    <name type="common">Spikemoss</name>
    <dbReference type="NCBI Taxonomy" id="88036"/>
    <lineage>
        <taxon>Eukaryota</taxon>
        <taxon>Viridiplantae</taxon>
        <taxon>Streptophyta</taxon>
        <taxon>Embryophyta</taxon>
        <taxon>Tracheophyta</taxon>
        <taxon>Lycopodiopsida</taxon>
        <taxon>Selaginellales</taxon>
        <taxon>Selaginellaceae</taxon>
        <taxon>Selaginella</taxon>
    </lineage>
</organism>
<dbReference type="AlphaFoldDB" id="D8SY07"/>
<protein>
    <submittedName>
        <fullName evidence="1">Uncharacterized protein</fullName>
    </submittedName>
</protein>
<reference evidence="1 2" key="1">
    <citation type="journal article" date="2011" name="Science">
        <title>The Selaginella genome identifies genetic changes associated with the evolution of vascular plants.</title>
        <authorList>
            <person name="Banks J.A."/>
            <person name="Nishiyama T."/>
            <person name="Hasebe M."/>
            <person name="Bowman J.L."/>
            <person name="Gribskov M."/>
            <person name="dePamphilis C."/>
            <person name="Albert V.A."/>
            <person name="Aono N."/>
            <person name="Aoyama T."/>
            <person name="Ambrose B.A."/>
            <person name="Ashton N.W."/>
            <person name="Axtell M.J."/>
            <person name="Barker E."/>
            <person name="Barker M.S."/>
            <person name="Bennetzen J.L."/>
            <person name="Bonawitz N.D."/>
            <person name="Chapple C."/>
            <person name="Cheng C."/>
            <person name="Correa L.G."/>
            <person name="Dacre M."/>
            <person name="DeBarry J."/>
            <person name="Dreyer I."/>
            <person name="Elias M."/>
            <person name="Engstrom E.M."/>
            <person name="Estelle M."/>
            <person name="Feng L."/>
            <person name="Finet C."/>
            <person name="Floyd S.K."/>
            <person name="Frommer W.B."/>
            <person name="Fujita T."/>
            <person name="Gramzow L."/>
            <person name="Gutensohn M."/>
            <person name="Harholt J."/>
            <person name="Hattori M."/>
            <person name="Heyl A."/>
            <person name="Hirai T."/>
            <person name="Hiwatashi Y."/>
            <person name="Ishikawa M."/>
            <person name="Iwata M."/>
            <person name="Karol K.G."/>
            <person name="Koehler B."/>
            <person name="Kolukisaoglu U."/>
            <person name="Kubo M."/>
            <person name="Kurata T."/>
            <person name="Lalonde S."/>
            <person name="Li K."/>
            <person name="Li Y."/>
            <person name="Litt A."/>
            <person name="Lyons E."/>
            <person name="Manning G."/>
            <person name="Maruyama T."/>
            <person name="Michael T.P."/>
            <person name="Mikami K."/>
            <person name="Miyazaki S."/>
            <person name="Morinaga S."/>
            <person name="Murata T."/>
            <person name="Mueller-Roeber B."/>
            <person name="Nelson D.R."/>
            <person name="Obara M."/>
            <person name="Oguri Y."/>
            <person name="Olmstead R.G."/>
            <person name="Onodera N."/>
            <person name="Petersen B.L."/>
            <person name="Pils B."/>
            <person name="Prigge M."/>
            <person name="Rensing S.A."/>
            <person name="Riano-Pachon D.M."/>
            <person name="Roberts A.W."/>
            <person name="Sato Y."/>
            <person name="Scheller H.V."/>
            <person name="Schulz B."/>
            <person name="Schulz C."/>
            <person name="Shakirov E.V."/>
            <person name="Shibagaki N."/>
            <person name="Shinohara N."/>
            <person name="Shippen D.E."/>
            <person name="Soerensen I."/>
            <person name="Sotooka R."/>
            <person name="Sugimoto N."/>
            <person name="Sugita M."/>
            <person name="Sumikawa N."/>
            <person name="Tanurdzic M."/>
            <person name="Theissen G."/>
            <person name="Ulvskov P."/>
            <person name="Wakazuki S."/>
            <person name="Weng J.K."/>
            <person name="Willats W.W."/>
            <person name="Wipf D."/>
            <person name="Wolf P.G."/>
            <person name="Yang L."/>
            <person name="Zimmer A.D."/>
            <person name="Zhu Q."/>
            <person name="Mitros T."/>
            <person name="Hellsten U."/>
            <person name="Loque D."/>
            <person name="Otillar R."/>
            <person name="Salamov A."/>
            <person name="Schmutz J."/>
            <person name="Shapiro H."/>
            <person name="Lindquist E."/>
            <person name="Lucas S."/>
            <person name="Rokhsar D."/>
            <person name="Grigoriev I.V."/>
        </authorList>
    </citation>
    <scope>NUCLEOTIDE SEQUENCE [LARGE SCALE GENOMIC DNA]</scope>
</reference>
<dbReference type="EMBL" id="GL377652">
    <property type="protein sequence ID" value="EFJ10613.1"/>
    <property type="molecule type" value="Genomic_DNA"/>
</dbReference>
<proteinExistence type="predicted"/>
<sequence length="103" mass="11970">MALHRYGSGFNDMKDVTAIDLKYFLRLDYSLAREVDLWPELPSCFREVMKEYHDQVSAFGHCLLDNISKGLGLDNSYDPNVMGEKIICIMNYYLPYHTPELVN</sequence>
<keyword evidence="2" id="KW-1185">Reference proteome</keyword>
<evidence type="ECO:0000313" key="1">
    <source>
        <dbReference type="EMBL" id="EFJ10613.1"/>
    </source>
</evidence>
<dbReference type="InterPro" id="IPR027443">
    <property type="entry name" value="IPNS-like_sf"/>
</dbReference>
<dbReference type="InParanoid" id="D8SY07"/>
<dbReference type="Proteomes" id="UP000001514">
    <property type="component" value="Unassembled WGS sequence"/>
</dbReference>
<dbReference type="Gene3D" id="2.60.120.330">
    <property type="entry name" value="B-lactam Antibiotic, Isopenicillin N Synthase, Chain"/>
    <property type="match status" value="1"/>
</dbReference>
<dbReference type="Gramene" id="EFJ10613">
    <property type="protein sequence ID" value="EFJ10613"/>
    <property type="gene ID" value="SELMODRAFT_426949"/>
</dbReference>
<dbReference type="SUPFAM" id="SSF51197">
    <property type="entry name" value="Clavaminate synthase-like"/>
    <property type="match status" value="1"/>
</dbReference>
<dbReference type="HOGENOM" id="CLU_2268471_0_0_1"/>
<gene>
    <name evidence="1" type="ORF">SELMODRAFT_426949</name>
</gene>
<accession>D8SY07</accession>
<evidence type="ECO:0000313" key="2">
    <source>
        <dbReference type="Proteomes" id="UP000001514"/>
    </source>
</evidence>